<dbReference type="SUPFAM" id="SSF56300">
    <property type="entry name" value="Metallo-dependent phosphatases"/>
    <property type="match status" value="1"/>
</dbReference>
<evidence type="ECO:0000313" key="2">
    <source>
        <dbReference type="EMBL" id="SVA81466.1"/>
    </source>
</evidence>
<dbReference type="InterPro" id="IPR004843">
    <property type="entry name" value="Calcineurin-like_PHP"/>
</dbReference>
<reference evidence="2" key="1">
    <citation type="submission" date="2018-05" db="EMBL/GenBank/DDBJ databases">
        <authorList>
            <person name="Lanie J.A."/>
            <person name="Ng W.-L."/>
            <person name="Kazmierczak K.M."/>
            <person name="Andrzejewski T.M."/>
            <person name="Davidsen T.M."/>
            <person name="Wayne K.J."/>
            <person name="Tettelin H."/>
            <person name="Glass J.I."/>
            <person name="Rusch D."/>
            <person name="Podicherti R."/>
            <person name="Tsui H.-C.T."/>
            <person name="Winkler M.E."/>
        </authorList>
    </citation>
    <scope>NUCLEOTIDE SEQUENCE</scope>
</reference>
<dbReference type="EMBL" id="UINC01019260">
    <property type="protein sequence ID" value="SVA81466.1"/>
    <property type="molecule type" value="Genomic_DNA"/>
</dbReference>
<sequence length="339" mass="39851">MVEMAKYQGRFYNEIFFPYLLENDINHIIHLGDYFDRRKFINFASLKSNRDDFIEPLIKNNITMDLIIGNHDTYYKNTNDVNAPELLLFDKANIEVIGSPKVKEYDGCRLALVPWINNDNYADSVEFLLTADAATCMGHFEIEGAMMNPQVMCSHGLDHTYLKRFDKVYSGHFHHKTDLKNIRYLGSQMQFTWNDYGDEKYFHIFDTETLEMTPIHNPLRMFEKAFYDDTKETFESIRDKDYDTYTGKFVKVIVVNKDNPYWFDSFLDKVHAASPIHLQIVDDHQHMDLMGDDEIENVEDTLTILSKYIDGLEIQGKKKPLNELMTSLYNEALDEHTYL</sequence>
<dbReference type="InterPro" id="IPR029052">
    <property type="entry name" value="Metallo-depent_PP-like"/>
</dbReference>
<feature type="domain" description="Calcineurin-like phosphoesterase" evidence="1">
    <location>
        <begin position="17"/>
        <end position="174"/>
    </location>
</feature>
<proteinExistence type="predicted"/>
<protein>
    <recommendedName>
        <fullName evidence="1">Calcineurin-like phosphoesterase domain-containing protein</fullName>
    </recommendedName>
</protein>
<dbReference type="Gene3D" id="3.60.21.10">
    <property type="match status" value="1"/>
</dbReference>
<dbReference type="Pfam" id="PF00149">
    <property type="entry name" value="Metallophos"/>
    <property type="match status" value="1"/>
</dbReference>
<gene>
    <name evidence="2" type="ORF">METZ01_LOCUS134320</name>
</gene>
<evidence type="ECO:0000259" key="1">
    <source>
        <dbReference type="Pfam" id="PF00149"/>
    </source>
</evidence>
<name>A0A381YWR1_9ZZZZ</name>
<organism evidence="2">
    <name type="scientific">marine metagenome</name>
    <dbReference type="NCBI Taxonomy" id="408172"/>
    <lineage>
        <taxon>unclassified sequences</taxon>
        <taxon>metagenomes</taxon>
        <taxon>ecological metagenomes</taxon>
    </lineage>
</organism>
<dbReference type="AlphaFoldDB" id="A0A381YWR1"/>
<accession>A0A381YWR1</accession>